<dbReference type="RefSeq" id="WP_186487387.1">
    <property type="nucleotide sequence ID" value="NZ_JACOGI010000001.1"/>
</dbReference>
<evidence type="ECO:0000313" key="1">
    <source>
        <dbReference type="EMBL" id="MBC3515276.1"/>
    </source>
</evidence>
<sequence length="57" mass="6019">MIGNTTAELVKHLFLMTELKGVQAGDLTVRGAAVDGQGHFVTLVFKLTSCTGTPLTE</sequence>
<evidence type="ECO:0000313" key="2">
    <source>
        <dbReference type="Proteomes" id="UP000597668"/>
    </source>
</evidence>
<comment type="caution">
    <text evidence="1">The sequence shown here is derived from an EMBL/GenBank/DDBJ whole genome shotgun (WGS) entry which is preliminary data.</text>
</comment>
<gene>
    <name evidence="1" type="ORF">H8K20_02560</name>
</gene>
<dbReference type="Proteomes" id="UP000597668">
    <property type="component" value="Unassembled WGS sequence"/>
</dbReference>
<organism evidence="1 2">
    <name type="scientific">Neobittarella massiliensis</name>
    <name type="common">ex Bilen et al. 2018</name>
    <dbReference type="NCBI Taxonomy" id="2041842"/>
    <lineage>
        <taxon>Bacteria</taxon>
        <taxon>Bacillati</taxon>
        <taxon>Bacillota</taxon>
        <taxon>Clostridia</taxon>
        <taxon>Eubacteriales</taxon>
        <taxon>Oscillospiraceae</taxon>
        <taxon>Neobittarella (ex Bilen et al. 2018)</taxon>
    </lineage>
</organism>
<dbReference type="EMBL" id="JACOGI010000001">
    <property type="protein sequence ID" value="MBC3515276.1"/>
    <property type="molecule type" value="Genomic_DNA"/>
</dbReference>
<reference evidence="1" key="1">
    <citation type="submission" date="2020-08" db="EMBL/GenBank/DDBJ databases">
        <authorList>
            <person name="Liu C."/>
            <person name="Sun Q."/>
        </authorList>
    </citation>
    <scope>NUCLEOTIDE SEQUENCE</scope>
    <source>
        <strain evidence="1">NSJ-65</strain>
    </source>
</reference>
<accession>A0A8J6IIW1</accession>
<dbReference type="AlphaFoldDB" id="A0A8J6IIW1"/>
<proteinExistence type="predicted"/>
<name>A0A8J6IIW1_9FIRM</name>
<protein>
    <submittedName>
        <fullName evidence="1">Uncharacterized protein</fullName>
    </submittedName>
</protein>
<keyword evidence="2" id="KW-1185">Reference proteome</keyword>